<gene>
    <name evidence="1" type="ORF">ACI43T_00895</name>
</gene>
<accession>A0ABW8Q1H4</accession>
<reference evidence="1 2" key="1">
    <citation type="submission" date="2024-11" db="EMBL/GenBank/DDBJ databases">
        <authorList>
            <person name="Mikucki A.G."/>
            <person name="Kahler C.M."/>
        </authorList>
    </citation>
    <scope>NUCLEOTIDE SEQUENCE [LARGE SCALE GENOMIC DNA]</scope>
    <source>
        <strain evidence="1 2">EXNM717</strain>
    </source>
</reference>
<organism evidence="1 2">
    <name type="scientific">Neisseria oralis</name>
    <dbReference type="NCBI Taxonomy" id="1107316"/>
    <lineage>
        <taxon>Bacteria</taxon>
        <taxon>Pseudomonadati</taxon>
        <taxon>Pseudomonadota</taxon>
        <taxon>Betaproteobacteria</taxon>
        <taxon>Neisseriales</taxon>
        <taxon>Neisseriaceae</taxon>
        <taxon>Neisseria</taxon>
    </lineage>
</organism>
<evidence type="ECO:0000313" key="2">
    <source>
        <dbReference type="Proteomes" id="UP001621964"/>
    </source>
</evidence>
<evidence type="ECO:0000313" key="1">
    <source>
        <dbReference type="EMBL" id="MFK7641060.1"/>
    </source>
</evidence>
<sequence>MKHLFLLVIVATVGIGSADARGREPCSGSKGGIKACTADGKFLCKDGTLSKSKKICSSR</sequence>
<keyword evidence="2" id="KW-1185">Reference proteome</keyword>
<comment type="caution">
    <text evidence="1">The sequence shown here is derived from an EMBL/GenBank/DDBJ whole genome shotgun (WGS) entry which is preliminary data.</text>
</comment>
<dbReference type="RefSeq" id="WP_405385278.1">
    <property type="nucleotide sequence ID" value="NZ_JBJGEB010000001.1"/>
</dbReference>
<protein>
    <recommendedName>
        <fullName evidence="3">Periplasmic protein</fullName>
    </recommendedName>
</protein>
<name>A0ABW8Q1H4_9NEIS</name>
<dbReference type="Proteomes" id="UP001621964">
    <property type="component" value="Unassembled WGS sequence"/>
</dbReference>
<dbReference type="EMBL" id="JBJGEB010000001">
    <property type="protein sequence ID" value="MFK7641060.1"/>
    <property type="molecule type" value="Genomic_DNA"/>
</dbReference>
<evidence type="ECO:0008006" key="3">
    <source>
        <dbReference type="Google" id="ProtNLM"/>
    </source>
</evidence>
<proteinExistence type="predicted"/>